<dbReference type="EMBL" id="ACCF01000080">
    <property type="protein sequence ID" value="EEF68453.1"/>
    <property type="molecule type" value="Genomic_DNA"/>
</dbReference>
<protein>
    <submittedName>
        <fullName evidence="5">HAD hydrolase, family IA, variant 1</fullName>
    </submittedName>
</protein>
<evidence type="ECO:0000256" key="4">
    <source>
        <dbReference type="ARBA" id="ARBA00022842"/>
    </source>
</evidence>
<dbReference type="InterPro" id="IPR036412">
    <property type="entry name" value="HAD-like_sf"/>
</dbReference>
<dbReference type="GO" id="GO:0016791">
    <property type="term" value="F:phosphatase activity"/>
    <property type="evidence" value="ECO:0007669"/>
    <property type="project" value="TreeGrafter"/>
</dbReference>
<dbReference type="Gene3D" id="1.10.150.520">
    <property type="match status" value="1"/>
</dbReference>
<dbReference type="Pfam" id="PF13419">
    <property type="entry name" value="HAD_2"/>
    <property type="match status" value="1"/>
</dbReference>
<dbReference type="HOGENOM" id="CLU_045011_8_3_9"/>
<dbReference type="InterPro" id="IPR041492">
    <property type="entry name" value="HAD_2"/>
</dbReference>
<dbReference type="STRING" id="545696.HOLDEFILI_01350"/>
<reference evidence="5 6" key="2">
    <citation type="submission" date="2009-02" db="EMBL/GenBank/DDBJ databases">
        <title>Draft genome sequence of Holdemania filiformis DSM 12042.</title>
        <authorList>
            <person name="Sudarsanam P."/>
            <person name="Ley R."/>
            <person name="Guruge J."/>
            <person name="Turnbaugh P.J."/>
            <person name="Mahowald M."/>
            <person name="Liep D."/>
            <person name="Gordon J."/>
        </authorList>
    </citation>
    <scope>NUCLEOTIDE SEQUENCE [LARGE SCALE GENOMIC DNA]</scope>
    <source>
        <strain evidence="5 6">DSM 12042</strain>
    </source>
</reference>
<dbReference type="PANTHER" id="PTHR46470:SF2">
    <property type="entry name" value="GLYCERALDEHYDE 3-PHOSPHATE PHOSPHATASE"/>
    <property type="match status" value="1"/>
</dbReference>
<dbReference type="InterPro" id="IPR023214">
    <property type="entry name" value="HAD_sf"/>
</dbReference>
<dbReference type="GO" id="GO:0046872">
    <property type="term" value="F:metal ion binding"/>
    <property type="evidence" value="ECO:0007669"/>
    <property type="project" value="UniProtKB-KW"/>
</dbReference>
<keyword evidence="3 5" id="KW-0378">Hydrolase</keyword>
<dbReference type="PANTHER" id="PTHR46470">
    <property type="entry name" value="N-ACYLNEURAMINATE-9-PHOSPHATASE"/>
    <property type="match status" value="1"/>
</dbReference>
<sequence>MRTGIKGILFDLDNTLIDRQAAADAKVRKLVDELFPQLRDEPVERENIVQKLLTWDEYGSIPKIHMYSMLAKEYGISQEQVDALCKDWNDTFGDYTVVFPQARRVVEQLKKKYKVGIVTNGISPMQRRKLELCGLADLFEVIVVSGEFKAHKPDVEIFLEGARQLELPPEEIAFVGDTFATDIIGAYRAGMQPIWIFANPGQQCQADLPRIYRIEELLDLL</sequence>
<keyword evidence="2" id="KW-0479">Metal-binding</keyword>
<dbReference type="SUPFAM" id="SSF56784">
    <property type="entry name" value="HAD-like"/>
    <property type="match status" value="1"/>
</dbReference>
<comment type="cofactor">
    <cofactor evidence="1">
        <name>Mg(2+)</name>
        <dbReference type="ChEBI" id="CHEBI:18420"/>
    </cofactor>
</comment>
<evidence type="ECO:0000256" key="1">
    <source>
        <dbReference type="ARBA" id="ARBA00001946"/>
    </source>
</evidence>
<dbReference type="eggNOG" id="COG1011">
    <property type="taxonomic scope" value="Bacteria"/>
</dbReference>
<dbReference type="SFLD" id="SFLDS00003">
    <property type="entry name" value="Haloacid_Dehalogenase"/>
    <property type="match status" value="1"/>
</dbReference>
<evidence type="ECO:0000256" key="3">
    <source>
        <dbReference type="ARBA" id="ARBA00022801"/>
    </source>
</evidence>
<evidence type="ECO:0000256" key="2">
    <source>
        <dbReference type="ARBA" id="ARBA00022723"/>
    </source>
</evidence>
<dbReference type="RefSeq" id="WP_006058553.1">
    <property type="nucleotide sequence ID" value="NZ_GG657555.1"/>
</dbReference>
<accession>B9Y6B8</accession>
<evidence type="ECO:0000313" key="5">
    <source>
        <dbReference type="EMBL" id="EEF68453.1"/>
    </source>
</evidence>
<dbReference type="Proteomes" id="UP000005950">
    <property type="component" value="Unassembled WGS sequence"/>
</dbReference>
<gene>
    <name evidence="5" type="ORF">HOLDEFILI_01350</name>
</gene>
<dbReference type="Gene3D" id="3.40.50.1000">
    <property type="entry name" value="HAD superfamily/HAD-like"/>
    <property type="match status" value="1"/>
</dbReference>
<comment type="caution">
    <text evidence="5">The sequence shown here is derived from an EMBL/GenBank/DDBJ whole genome shotgun (WGS) entry which is preliminary data.</text>
</comment>
<dbReference type="GO" id="GO:0044281">
    <property type="term" value="P:small molecule metabolic process"/>
    <property type="evidence" value="ECO:0007669"/>
    <property type="project" value="UniProtKB-ARBA"/>
</dbReference>
<proteinExistence type="predicted"/>
<name>B9Y6B8_9FIRM</name>
<dbReference type="NCBIfam" id="TIGR01509">
    <property type="entry name" value="HAD-SF-IA-v3"/>
    <property type="match status" value="1"/>
</dbReference>
<organism evidence="5 6">
    <name type="scientific">Holdemania filiformis DSM 12042</name>
    <dbReference type="NCBI Taxonomy" id="545696"/>
    <lineage>
        <taxon>Bacteria</taxon>
        <taxon>Bacillati</taxon>
        <taxon>Bacillota</taxon>
        <taxon>Erysipelotrichia</taxon>
        <taxon>Erysipelotrichales</taxon>
        <taxon>Erysipelotrichaceae</taxon>
        <taxon>Holdemania</taxon>
    </lineage>
</organism>
<dbReference type="AlphaFoldDB" id="B9Y6B8"/>
<dbReference type="SFLD" id="SFLDG01135">
    <property type="entry name" value="C1.5.6:_HAD__Beta-PGM__Phospha"/>
    <property type="match status" value="1"/>
</dbReference>
<dbReference type="NCBIfam" id="TIGR01549">
    <property type="entry name" value="HAD-SF-IA-v1"/>
    <property type="match status" value="1"/>
</dbReference>
<dbReference type="InterPro" id="IPR006439">
    <property type="entry name" value="HAD-SF_hydro_IA"/>
</dbReference>
<dbReference type="PRINTS" id="PR00413">
    <property type="entry name" value="HADHALOGNASE"/>
</dbReference>
<dbReference type="InterPro" id="IPR051400">
    <property type="entry name" value="HAD-like_hydrolase"/>
</dbReference>
<keyword evidence="4" id="KW-0460">Magnesium</keyword>
<dbReference type="SFLD" id="SFLDG01129">
    <property type="entry name" value="C1.5:_HAD__Beta-PGM__Phosphata"/>
    <property type="match status" value="1"/>
</dbReference>
<reference evidence="5 6" key="1">
    <citation type="submission" date="2008-12" db="EMBL/GenBank/DDBJ databases">
        <authorList>
            <person name="Fulton L."/>
            <person name="Clifton S."/>
            <person name="Fulton B."/>
            <person name="Xu J."/>
            <person name="Minx P."/>
            <person name="Pepin K.H."/>
            <person name="Johnson M."/>
            <person name="Bhonagiri V."/>
            <person name="Nash W.E."/>
            <person name="Mardis E.R."/>
            <person name="Wilson R.K."/>
        </authorList>
    </citation>
    <scope>NUCLEOTIDE SEQUENCE [LARGE SCALE GENOMIC DNA]</scope>
    <source>
        <strain evidence="5 6">DSM 12042</strain>
    </source>
</reference>
<evidence type="ECO:0000313" key="6">
    <source>
        <dbReference type="Proteomes" id="UP000005950"/>
    </source>
</evidence>